<reference evidence="2 3" key="1">
    <citation type="journal article" date="2014" name="Nat. Commun.">
        <title>Klebsormidium flaccidum genome reveals primary factors for plant terrestrial adaptation.</title>
        <authorList>
            <person name="Hori K."/>
            <person name="Maruyama F."/>
            <person name="Fujisawa T."/>
            <person name="Togashi T."/>
            <person name="Yamamoto N."/>
            <person name="Seo M."/>
            <person name="Sato S."/>
            <person name="Yamada T."/>
            <person name="Mori H."/>
            <person name="Tajima N."/>
            <person name="Moriyama T."/>
            <person name="Ikeuchi M."/>
            <person name="Watanabe M."/>
            <person name="Wada H."/>
            <person name="Kobayashi K."/>
            <person name="Saito M."/>
            <person name="Masuda T."/>
            <person name="Sasaki-Sekimoto Y."/>
            <person name="Mashiguchi K."/>
            <person name="Awai K."/>
            <person name="Shimojima M."/>
            <person name="Masuda S."/>
            <person name="Iwai M."/>
            <person name="Nobusawa T."/>
            <person name="Narise T."/>
            <person name="Kondo S."/>
            <person name="Saito H."/>
            <person name="Sato R."/>
            <person name="Murakawa M."/>
            <person name="Ihara Y."/>
            <person name="Oshima-Yamada Y."/>
            <person name="Ohtaka K."/>
            <person name="Satoh M."/>
            <person name="Sonobe K."/>
            <person name="Ishii M."/>
            <person name="Ohtani R."/>
            <person name="Kanamori-Sato M."/>
            <person name="Honoki R."/>
            <person name="Miyazaki D."/>
            <person name="Mochizuki H."/>
            <person name="Umetsu J."/>
            <person name="Higashi K."/>
            <person name="Shibata D."/>
            <person name="Kamiya Y."/>
            <person name="Sato N."/>
            <person name="Nakamura Y."/>
            <person name="Tabata S."/>
            <person name="Ida S."/>
            <person name="Kurokawa K."/>
            <person name="Ohta H."/>
        </authorList>
    </citation>
    <scope>NUCLEOTIDE SEQUENCE [LARGE SCALE GENOMIC DNA]</scope>
    <source>
        <strain evidence="2 3">NIES-2285</strain>
    </source>
</reference>
<evidence type="ECO:0000313" key="2">
    <source>
        <dbReference type="EMBL" id="GAQ80025.1"/>
    </source>
</evidence>
<name>A0A1Y1HN09_KLENI</name>
<keyword evidence="1" id="KW-1133">Transmembrane helix</keyword>
<organism evidence="2 3">
    <name type="scientific">Klebsormidium nitens</name>
    <name type="common">Green alga</name>
    <name type="synonym">Ulothrix nitens</name>
    <dbReference type="NCBI Taxonomy" id="105231"/>
    <lineage>
        <taxon>Eukaryota</taxon>
        <taxon>Viridiplantae</taxon>
        <taxon>Streptophyta</taxon>
        <taxon>Klebsormidiophyceae</taxon>
        <taxon>Klebsormidiales</taxon>
        <taxon>Klebsormidiaceae</taxon>
        <taxon>Klebsormidium</taxon>
    </lineage>
</organism>
<evidence type="ECO:0000256" key="1">
    <source>
        <dbReference type="SAM" id="Phobius"/>
    </source>
</evidence>
<evidence type="ECO:0000313" key="3">
    <source>
        <dbReference type="Proteomes" id="UP000054558"/>
    </source>
</evidence>
<keyword evidence="1" id="KW-0812">Transmembrane</keyword>
<keyword evidence="1" id="KW-0472">Membrane</keyword>
<accession>A0A1Y1HN09</accession>
<gene>
    <name evidence="2" type="ORF">KFL_000440260</name>
</gene>
<protein>
    <submittedName>
        <fullName evidence="2">Uncharacterized protein</fullName>
    </submittedName>
</protein>
<sequence length="165" mass="16866">MASACTASAGLAAGPLSLVSSVSQSSSKFSPIRPVVVRRQEGRQCVRASSQEEGVSLRHAAAVGALAAALATGSPMMSPQVAFAAEPTHVYQLAASDNVPEEVNDVLSKAPSNVRDRVEENAANIQEPKKAAFNLGFPPAVLLGAVGLIFITAGGLSQIFGPAKK</sequence>
<feature type="transmembrane region" description="Helical" evidence="1">
    <location>
        <begin position="140"/>
        <end position="160"/>
    </location>
</feature>
<proteinExistence type="predicted"/>
<dbReference type="EMBL" id="DF236993">
    <property type="protein sequence ID" value="GAQ80025.1"/>
    <property type="molecule type" value="Genomic_DNA"/>
</dbReference>
<keyword evidence="3" id="KW-1185">Reference proteome</keyword>
<dbReference type="Proteomes" id="UP000054558">
    <property type="component" value="Unassembled WGS sequence"/>
</dbReference>
<dbReference type="AlphaFoldDB" id="A0A1Y1HN09"/>